<evidence type="ECO:0000313" key="12">
    <source>
        <dbReference type="EMBL" id="KAJ7045463.1"/>
    </source>
</evidence>
<keyword evidence="5" id="KW-0597">Phosphoprotein</keyword>
<evidence type="ECO:0000256" key="3">
    <source>
        <dbReference type="ARBA" id="ARBA00022490"/>
    </source>
</evidence>
<dbReference type="PANTHER" id="PTHR31169:SF8">
    <property type="entry name" value="ZINC-FINGER DOMAIN OF MONOAMINE-OXIDASE A REPRESSOR R1 PROTEIN"/>
    <property type="match status" value="1"/>
</dbReference>
<evidence type="ECO:0000313" key="13">
    <source>
        <dbReference type="Proteomes" id="UP001218188"/>
    </source>
</evidence>
<keyword evidence="4" id="KW-1017">Isopeptide bond</keyword>
<protein>
    <recommendedName>
        <fullName evidence="11">Zinc-finger domain-containing protein</fullName>
    </recommendedName>
</protein>
<evidence type="ECO:0000256" key="1">
    <source>
        <dbReference type="ARBA" id="ARBA00004123"/>
    </source>
</evidence>
<organism evidence="12 13">
    <name type="scientific">Mycena alexandri</name>
    <dbReference type="NCBI Taxonomy" id="1745969"/>
    <lineage>
        <taxon>Eukaryota</taxon>
        <taxon>Fungi</taxon>
        <taxon>Dikarya</taxon>
        <taxon>Basidiomycota</taxon>
        <taxon>Agaricomycotina</taxon>
        <taxon>Agaricomycetes</taxon>
        <taxon>Agaricomycetidae</taxon>
        <taxon>Agaricales</taxon>
        <taxon>Marasmiineae</taxon>
        <taxon>Mycenaceae</taxon>
        <taxon>Mycena</taxon>
    </lineage>
</organism>
<evidence type="ECO:0000256" key="9">
    <source>
        <dbReference type="ARBA" id="ARBA00023242"/>
    </source>
</evidence>
<evidence type="ECO:0000256" key="7">
    <source>
        <dbReference type="ARBA" id="ARBA00023015"/>
    </source>
</evidence>
<evidence type="ECO:0000256" key="4">
    <source>
        <dbReference type="ARBA" id="ARBA00022499"/>
    </source>
</evidence>
<keyword evidence="13" id="KW-1185">Reference proteome</keyword>
<evidence type="ECO:0000256" key="2">
    <source>
        <dbReference type="ARBA" id="ARBA00004496"/>
    </source>
</evidence>
<sequence length="715" mass="79234">MDARHPSSPRTSVYVAVPLAPYPILHRVPSTSLKENEPWRVSTATMDESAASSFLKRKLSYSYETPNQFPMTVMKKPKLVSDFVMVGPAASEPPPPSYIYCHQCGKKRDKEVSAHCSYVEVYVVASDRPAKTRRCHNKYCKSCLKNRYNEDIDAIKANTATNGVQNGHLGEPYEYKCPKCRDVCNCSRCRKAKGLDPTGRFTNSTNAPAEKQPKPVADGAAKTDEAKAKHAPRQKAKAYVGPLPTLKWAKLRTNLPVEDAEARFHIREFVLRFFSKALPKAHLDELEHIGGNGRNRYDEEESIPWVSEACLKSILLAFLGVLAEEETNNTIKKAIQMGSKEMRAAGVGLAKMWQILASLRDALDASEPDSADGDDSEESDTIPSFPDPLPLPDSAINSSRRTRSTGSLIIDTIQMIPVVLGLIDAVVESTVIRTEIDKGAKESKDVARDVKDATRNANDMWEKAKKETENVKEQEFKARREAHKQLLQDIEGAGKVAMNRFNPRFAPLGGDRDGRLYYALSPGASDIESAFEFLSSMATETDDASRNSKAKRKRRPKREDERSSLKEWSWFVAVWGKKPPPDLGTLPFKPIANGGEEDDESDDDEVVDKWWAIWQPAEIRKLATWITLKYRLNENTVSSASSSGSSASTPSSDNAAGYDARAVQMSPHPSKLELLALVANLDDYAMGLEFRVRDGDMANTTGTTVDLDKGKARAA</sequence>
<evidence type="ECO:0000256" key="8">
    <source>
        <dbReference type="ARBA" id="ARBA00023163"/>
    </source>
</evidence>
<dbReference type="GO" id="GO:0006355">
    <property type="term" value="P:regulation of DNA-templated transcription"/>
    <property type="evidence" value="ECO:0007669"/>
    <property type="project" value="InterPro"/>
</dbReference>
<name>A0AAD6TG71_9AGAR</name>
<feature type="compositionally biased region" description="Acidic residues" evidence="10">
    <location>
        <begin position="364"/>
        <end position="380"/>
    </location>
</feature>
<dbReference type="GO" id="GO:0005737">
    <property type="term" value="C:cytoplasm"/>
    <property type="evidence" value="ECO:0007669"/>
    <property type="project" value="UniProtKB-SubCell"/>
</dbReference>
<evidence type="ECO:0000259" key="11">
    <source>
        <dbReference type="Pfam" id="PF10497"/>
    </source>
</evidence>
<proteinExistence type="predicted"/>
<feature type="domain" description="Zinc-finger" evidence="11">
    <location>
        <begin position="100"/>
        <end position="205"/>
    </location>
</feature>
<keyword evidence="8" id="KW-0804">Transcription</keyword>
<comment type="caution">
    <text evidence="12">The sequence shown here is derived from an EMBL/GenBank/DDBJ whole genome shotgun (WGS) entry which is preliminary data.</text>
</comment>
<dbReference type="AlphaFoldDB" id="A0AAD6TG71"/>
<dbReference type="GO" id="GO:0005634">
    <property type="term" value="C:nucleus"/>
    <property type="evidence" value="ECO:0007669"/>
    <property type="project" value="UniProtKB-SubCell"/>
</dbReference>
<accession>A0AAD6TG71</accession>
<feature type="region of interest" description="Disordered" evidence="10">
    <location>
        <begin position="584"/>
        <end position="603"/>
    </location>
</feature>
<keyword evidence="3" id="KW-0963">Cytoplasm</keyword>
<evidence type="ECO:0000256" key="10">
    <source>
        <dbReference type="SAM" id="MobiDB-lite"/>
    </source>
</evidence>
<keyword evidence="9" id="KW-0539">Nucleus</keyword>
<dbReference type="EMBL" id="JARJCM010000004">
    <property type="protein sequence ID" value="KAJ7045463.1"/>
    <property type="molecule type" value="Genomic_DNA"/>
</dbReference>
<dbReference type="Pfam" id="PF10497">
    <property type="entry name" value="zf-4CXXC_R1"/>
    <property type="match status" value="1"/>
</dbReference>
<reference evidence="12" key="1">
    <citation type="submission" date="2023-03" db="EMBL/GenBank/DDBJ databases">
        <title>Massive genome expansion in bonnet fungi (Mycena s.s.) driven by repeated elements and novel gene families across ecological guilds.</title>
        <authorList>
            <consortium name="Lawrence Berkeley National Laboratory"/>
            <person name="Harder C.B."/>
            <person name="Miyauchi S."/>
            <person name="Viragh M."/>
            <person name="Kuo A."/>
            <person name="Thoen E."/>
            <person name="Andreopoulos B."/>
            <person name="Lu D."/>
            <person name="Skrede I."/>
            <person name="Drula E."/>
            <person name="Henrissat B."/>
            <person name="Morin E."/>
            <person name="Kohler A."/>
            <person name="Barry K."/>
            <person name="LaButti K."/>
            <person name="Morin E."/>
            <person name="Salamov A."/>
            <person name="Lipzen A."/>
            <person name="Mereny Z."/>
            <person name="Hegedus B."/>
            <person name="Baldrian P."/>
            <person name="Stursova M."/>
            <person name="Weitz H."/>
            <person name="Taylor A."/>
            <person name="Grigoriev I.V."/>
            <person name="Nagy L.G."/>
            <person name="Martin F."/>
            <person name="Kauserud H."/>
        </authorList>
    </citation>
    <scope>NUCLEOTIDE SEQUENCE</scope>
    <source>
        <strain evidence="12">CBHHK200</strain>
    </source>
</reference>
<evidence type="ECO:0000256" key="5">
    <source>
        <dbReference type="ARBA" id="ARBA00022553"/>
    </source>
</evidence>
<comment type="subcellular location">
    <subcellularLocation>
        <location evidence="2">Cytoplasm</location>
    </subcellularLocation>
    <subcellularLocation>
        <location evidence="1">Nucleus</location>
    </subcellularLocation>
</comment>
<dbReference type="PANTHER" id="PTHR31169">
    <property type="entry name" value="OS05G0300700 PROTEIN"/>
    <property type="match status" value="1"/>
</dbReference>
<feature type="region of interest" description="Disordered" evidence="10">
    <location>
        <begin position="197"/>
        <end position="235"/>
    </location>
</feature>
<dbReference type="InterPro" id="IPR018866">
    <property type="entry name" value="Znf-4CXXC_R1"/>
</dbReference>
<keyword evidence="6" id="KW-0832">Ubl conjugation</keyword>
<evidence type="ECO:0000256" key="6">
    <source>
        <dbReference type="ARBA" id="ARBA00022843"/>
    </source>
</evidence>
<dbReference type="Proteomes" id="UP001218188">
    <property type="component" value="Unassembled WGS sequence"/>
</dbReference>
<feature type="region of interest" description="Disordered" evidence="10">
    <location>
        <begin position="364"/>
        <end position="400"/>
    </location>
</feature>
<dbReference type="InterPro" id="IPR040221">
    <property type="entry name" value="CDCA7/CDA7L"/>
</dbReference>
<keyword evidence="7" id="KW-0805">Transcription regulation</keyword>
<gene>
    <name evidence="12" type="ORF">C8F04DRAFT_434813</name>
</gene>